<feature type="active site" description="For sulfotransferase activity" evidence="16">
    <location>
        <position position="702"/>
    </location>
</feature>
<evidence type="ECO:0000256" key="14">
    <source>
        <dbReference type="ARBA" id="ARBA00023180"/>
    </source>
</evidence>
<keyword evidence="8" id="KW-0378">Hydrolase</keyword>
<keyword evidence="25" id="KW-1185">Reference proteome</keyword>
<sequence length="1021" mass="120325">MRYKLLPQYQNGNDHDGSFAINGFVINHNPLNVRQKFSLISLFSRISLRRWLIISLLLTIISFFYFNELIPTQFRGWIRLPPKVNFYCFRVRNPSTSVDDYGQLLFSTQFKPSSSNHRLRSDSRILLFVETQYSRLGRQLIEVFESLRFKYKAELSNRPWSTATPFINQDKGKFSVIIFENLHKYFKLNQYNRQLLDDYCREFHVGIIGFLNNNHTANNSSTIITQSLDTNYPVKIKSGYQLKDYQLNPAATNVLHITRSSSISLGPIIGDDWFVFEPPPPPPPRGISNITAHYSNSFIPIAQALINDFFVDTYPGGYRYSTFNRSYVHSLQSKERNNVDYYNNYKEHLMTTVLLDNGSFDGIQRILFGNGFDRSWLHKLLFIDSLHYLSNGKLSLPLKRYIQIDIDDIFVGERGTRMKQADVDALVEFQQRLQLFMPGFRFNVGFSGKYFHRGFDVENQGDDQMIRMARHFRWFCHTYSHSQAHITTNQTAIENELIANQGFARNNNLPVDNDYIVSPHHSGVYPVHEPLYDAWKNVWKVRVTSTEEYPHLRPSYLRHGFIHKGIMVLPRQTCGLYTHTIFIDRYPGGRDKLEKSIFGGDLFYSFIFNQVNVFMTHQSNYANDRLAPYAFESVLKFLQCWTNLELHSLSPIQMAKKYFQIYPEERDPIWMNPCDDRRHYNIWSTKKSCYQFPRFLIIGPQKTGSTALYTFLQQHPSLLTNLPSNRTFEEIQFFNGPNYQKGIDWYLEFFPLSNLMDKFNISTTISNVTPALNNNNMNGTLVHNQRNYFARTPPNYLEESMHYYEKSSTYFDGEQVPVRVHSLLPHARIVMILISPTFRAYSWYQHMRVHNLSVALQFSFYEVVSLNIPDKHLLDKITMKRLRDLRNRCLNPGMYAIHIERWLSFFPQQQITIIDGEELRRNPISVMDHLQTFLKLEPHIDYRQKIRYDHHKGFFCPINPSTNGTKCLGKSKGRQYPKMNRLAWKYLHRYYWHHNLALSKLLNRLRINLPNWLVTELSKKS</sequence>
<dbReference type="InterPro" id="IPR021930">
    <property type="entry name" value="Heparan_SO4_deacetylase_dom"/>
</dbReference>
<dbReference type="InterPro" id="IPR037359">
    <property type="entry name" value="NST/OST"/>
</dbReference>
<protein>
    <recommendedName>
        <fullName evidence="5">[heparan sulfate]-glucosamine N-sulfotransferase</fullName>
        <ecNumber evidence="5">2.8.2.8</ecNumber>
    </recommendedName>
</protein>
<feature type="binding site" evidence="17">
    <location>
        <position position="842"/>
    </location>
    <ligand>
        <name>3'-phosphoadenylyl sulfate</name>
        <dbReference type="ChEBI" id="CHEBI:58339"/>
    </ligand>
</feature>
<dbReference type="SUPFAM" id="SSF52540">
    <property type="entry name" value="P-loop containing nucleoside triphosphate hydrolases"/>
    <property type="match status" value="1"/>
</dbReference>
<dbReference type="Gene3D" id="3.40.50.300">
    <property type="entry name" value="P-loop containing nucleotide triphosphate hydrolases"/>
    <property type="match status" value="1"/>
</dbReference>
<keyword evidence="12 19" id="KW-0472">Membrane</keyword>
<dbReference type="Pfam" id="PF25119">
    <property type="entry name" value="HSNSD_N"/>
    <property type="match status" value="2"/>
</dbReference>
<reference evidence="24" key="4">
    <citation type="journal article" date="2022" name="Res Sq">
        <title>Comparative Genomics Reveals Insights into the Divergent Evolution of Astigmatic Mites and Household Pest Adaptations.</title>
        <authorList>
            <person name="Xiong Q."/>
            <person name="Wan A.T.-Y."/>
            <person name="Liu X.-Y."/>
            <person name="Fung C.S.-H."/>
            <person name="Xiao X."/>
            <person name="Malainual N."/>
            <person name="Hou J."/>
            <person name="Wang L."/>
            <person name="Wang M."/>
            <person name="Yang K."/>
            <person name="Cui Y."/>
            <person name="Leung E."/>
            <person name="Nong W."/>
            <person name="Shin S.-K."/>
            <person name="Au S."/>
            <person name="Jeong K.Y."/>
            <person name="Chew F.T."/>
            <person name="Hui J."/>
            <person name="Leung T.F."/>
            <person name="Tungtrongchitr A."/>
            <person name="Zhong N."/>
            <person name="Liu Z."/>
            <person name="Tsui S."/>
        </authorList>
    </citation>
    <scope>NUCLEOTIDE SEQUENCE</scope>
    <source>
        <strain evidence="24">Derf</strain>
        <tissue evidence="24">Whole organism</tissue>
    </source>
</reference>
<evidence type="ECO:0000256" key="17">
    <source>
        <dbReference type="PIRSR" id="PIRSR637359-2"/>
    </source>
</evidence>
<evidence type="ECO:0000256" key="3">
    <source>
        <dbReference type="ARBA" id="ARBA00005093"/>
    </source>
</evidence>
<dbReference type="OrthoDB" id="8958249at2759"/>
<dbReference type="Pfam" id="PF12062">
    <property type="entry name" value="HSNSD-CE"/>
    <property type="match status" value="1"/>
</dbReference>
<dbReference type="InterPro" id="IPR027417">
    <property type="entry name" value="P-loop_NTPase"/>
</dbReference>
<evidence type="ECO:0000256" key="2">
    <source>
        <dbReference type="ARBA" id="ARBA00004841"/>
    </source>
</evidence>
<evidence type="ECO:0000256" key="11">
    <source>
        <dbReference type="ARBA" id="ARBA00023034"/>
    </source>
</evidence>
<dbReference type="EC" id="2.8.2.8" evidence="5"/>
<evidence type="ECO:0000256" key="7">
    <source>
        <dbReference type="ARBA" id="ARBA00022692"/>
    </source>
</evidence>
<evidence type="ECO:0000256" key="18">
    <source>
        <dbReference type="PIRSR" id="PIRSR637359-3"/>
    </source>
</evidence>
<feature type="domain" description="Heparan sulphate-N-deacetylase deacetylase" evidence="21">
    <location>
        <begin position="400"/>
        <end position="603"/>
    </location>
</feature>
<dbReference type="GO" id="GO:0000139">
    <property type="term" value="C:Golgi membrane"/>
    <property type="evidence" value="ECO:0007669"/>
    <property type="project" value="UniProtKB-SubCell"/>
</dbReference>
<evidence type="ECO:0000256" key="9">
    <source>
        <dbReference type="ARBA" id="ARBA00022968"/>
    </source>
</evidence>
<reference evidence="23" key="2">
    <citation type="submission" date="2020-06" db="EMBL/GenBank/DDBJ databases">
        <authorList>
            <person name="Ji K."/>
            <person name="Li J."/>
        </authorList>
    </citation>
    <scope>NUCLEOTIDE SEQUENCE</scope>
    <source>
        <strain evidence="23">JKM2019</strain>
        <tissue evidence="23">Whole body</tissue>
    </source>
</reference>
<evidence type="ECO:0000313" key="23">
    <source>
        <dbReference type="EMBL" id="KAH7646788.1"/>
    </source>
</evidence>
<dbReference type="InterPro" id="IPR056793">
    <property type="entry name" value="HSNSD_N"/>
</dbReference>
<evidence type="ECO:0000256" key="1">
    <source>
        <dbReference type="ARBA" id="ARBA00004323"/>
    </source>
</evidence>
<evidence type="ECO:0000256" key="4">
    <source>
        <dbReference type="ARBA" id="ARBA00010420"/>
    </source>
</evidence>
<keyword evidence="10 19" id="KW-1133">Transmembrane helix</keyword>
<reference evidence="24" key="1">
    <citation type="submission" date="2013-05" db="EMBL/GenBank/DDBJ databases">
        <authorList>
            <person name="Yim A.K.Y."/>
            <person name="Chan T.F."/>
            <person name="Ji K.M."/>
            <person name="Liu X.Y."/>
            <person name="Zhou J.W."/>
            <person name="Li R.Q."/>
            <person name="Yang K.Y."/>
            <person name="Li J."/>
            <person name="Li M."/>
            <person name="Law P.T.W."/>
            <person name="Wu Y.L."/>
            <person name="Cai Z.L."/>
            <person name="Qin H."/>
            <person name="Bao Y."/>
            <person name="Leung R.K.K."/>
            <person name="Ng P.K.S."/>
            <person name="Zou J."/>
            <person name="Zhong X.J."/>
            <person name="Ran P.X."/>
            <person name="Zhong N.S."/>
            <person name="Liu Z.G."/>
            <person name="Tsui S.K.W."/>
        </authorList>
    </citation>
    <scope>NUCLEOTIDE SEQUENCE</scope>
    <source>
        <strain evidence="24">Derf</strain>
        <tissue evidence="24">Whole organism</tissue>
    </source>
</reference>
<gene>
    <name evidence="24" type="primary">NDST1_1</name>
    <name evidence="24" type="ORF">DERF_008060</name>
    <name evidence="23" type="ORF">HUG17_2326</name>
</gene>
<comment type="subcellular location">
    <subcellularLocation>
        <location evidence="1">Golgi apparatus membrane</location>
        <topology evidence="1">Single-pass type II membrane protein</topology>
    </subcellularLocation>
</comment>
<comment type="pathway">
    <text evidence="2">Glycan metabolism; heparin biosynthesis.</text>
</comment>
<keyword evidence="14" id="KW-0325">Glycoprotein</keyword>
<comment type="pathway">
    <text evidence="3">Glycan metabolism; heparan sulfate biosynthesis.</text>
</comment>
<dbReference type="AlphaFoldDB" id="A0A922I085"/>
<feature type="disulfide bond" evidence="18">
    <location>
        <begin position="956"/>
        <end position="967"/>
    </location>
</feature>
<evidence type="ECO:0000256" key="5">
    <source>
        <dbReference type="ARBA" id="ARBA00012979"/>
    </source>
</evidence>
<name>A0A922I085_DERFA</name>
<keyword evidence="11" id="KW-0333">Golgi apparatus</keyword>
<reference evidence="23" key="3">
    <citation type="journal article" date="2021" name="World Allergy Organ. J.">
        <title>Chromosome-level assembly of Dermatophagoides farinae genome and transcriptome reveals two novel allergens Der f 37 and Der f 39.</title>
        <authorList>
            <person name="Chen J."/>
            <person name="Cai Z."/>
            <person name="Fan D."/>
            <person name="Hu J."/>
            <person name="Hou Y."/>
            <person name="He Y."/>
            <person name="Zhang Z."/>
            <person name="Zhao Z."/>
            <person name="Gao P."/>
            <person name="Hu W."/>
            <person name="Sun J."/>
            <person name="Li J."/>
            <person name="Ji K."/>
        </authorList>
    </citation>
    <scope>NUCLEOTIDE SEQUENCE</scope>
    <source>
        <strain evidence="23">JKM2019</strain>
    </source>
</reference>
<evidence type="ECO:0000259" key="20">
    <source>
        <dbReference type="Pfam" id="PF00685"/>
    </source>
</evidence>
<evidence type="ECO:0000256" key="19">
    <source>
        <dbReference type="SAM" id="Phobius"/>
    </source>
</evidence>
<evidence type="ECO:0000256" key="6">
    <source>
        <dbReference type="ARBA" id="ARBA00022679"/>
    </source>
</evidence>
<keyword evidence="15" id="KW-0511">Multifunctional enzyme</keyword>
<comment type="caution">
    <text evidence="24">The sequence shown here is derived from an EMBL/GenBank/DDBJ whole genome shotgun (WGS) entry which is preliminary data.</text>
</comment>
<proteinExistence type="inferred from homology"/>
<evidence type="ECO:0000256" key="13">
    <source>
        <dbReference type="ARBA" id="ARBA00023157"/>
    </source>
</evidence>
<keyword evidence="13 18" id="KW-1015">Disulfide bond</keyword>
<dbReference type="InterPro" id="IPR000863">
    <property type="entry name" value="Sulfotransferase_dom"/>
</dbReference>
<keyword evidence="9" id="KW-0735">Signal-anchor</keyword>
<keyword evidence="6" id="KW-0808">Transferase</keyword>
<evidence type="ECO:0000256" key="10">
    <source>
        <dbReference type="ARBA" id="ARBA00022989"/>
    </source>
</evidence>
<accession>A0A922I085</accession>
<evidence type="ECO:0000313" key="24">
    <source>
        <dbReference type="EMBL" id="KAH9517383.1"/>
    </source>
</evidence>
<comment type="similarity">
    <text evidence="4">Belongs to the sulfotransferase 1 family. NDST subfamily.</text>
</comment>
<feature type="domain" description="Sulfotransferase" evidence="20">
    <location>
        <begin position="694"/>
        <end position="979"/>
    </location>
</feature>
<evidence type="ECO:0000256" key="16">
    <source>
        <dbReference type="PIRSR" id="PIRSR637359-1"/>
    </source>
</evidence>
<dbReference type="EMBL" id="SDOV01000001">
    <property type="protein sequence ID" value="KAH7646788.1"/>
    <property type="molecule type" value="Genomic_DNA"/>
</dbReference>
<dbReference type="GO" id="GO:0016787">
    <property type="term" value="F:hydrolase activity"/>
    <property type="evidence" value="ECO:0007669"/>
    <property type="project" value="UniProtKB-KW"/>
</dbReference>
<evidence type="ECO:0000256" key="8">
    <source>
        <dbReference type="ARBA" id="ARBA00022801"/>
    </source>
</evidence>
<feature type="binding site" evidence="17">
    <location>
        <begin position="972"/>
        <end position="976"/>
    </location>
    <ligand>
        <name>3'-phosphoadenylyl sulfate</name>
        <dbReference type="ChEBI" id="CHEBI:58339"/>
    </ligand>
</feature>
<organism evidence="24 25">
    <name type="scientific">Dermatophagoides farinae</name>
    <name type="common">American house dust mite</name>
    <dbReference type="NCBI Taxonomy" id="6954"/>
    <lineage>
        <taxon>Eukaryota</taxon>
        <taxon>Metazoa</taxon>
        <taxon>Ecdysozoa</taxon>
        <taxon>Arthropoda</taxon>
        <taxon>Chelicerata</taxon>
        <taxon>Arachnida</taxon>
        <taxon>Acari</taxon>
        <taxon>Acariformes</taxon>
        <taxon>Sarcoptiformes</taxon>
        <taxon>Astigmata</taxon>
        <taxon>Psoroptidia</taxon>
        <taxon>Analgoidea</taxon>
        <taxon>Pyroglyphidae</taxon>
        <taxon>Dermatophagoidinae</taxon>
        <taxon>Dermatophagoides</taxon>
    </lineage>
</organism>
<dbReference type="Proteomes" id="UP000828236">
    <property type="component" value="Unassembled WGS sequence"/>
</dbReference>
<evidence type="ECO:0000256" key="12">
    <source>
        <dbReference type="ARBA" id="ARBA00023136"/>
    </source>
</evidence>
<dbReference type="GO" id="GO:0019213">
    <property type="term" value="F:deacetylase activity"/>
    <property type="evidence" value="ECO:0007669"/>
    <property type="project" value="TreeGrafter"/>
</dbReference>
<feature type="domain" description="Heparan sulfate-N-deacetylase N-terminal" evidence="22">
    <location>
        <begin position="331"/>
        <end position="389"/>
    </location>
</feature>
<dbReference type="Proteomes" id="UP000790347">
    <property type="component" value="Unassembled WGS sequence"/>
</dbReference>
<dbReference type="GO" id="GO:0015016">
    <property type="term" value="F:heparan sulfate N-sulfotransferase activity"/>
    <property type="evidence" value="ECO:0007669"/>
    <property type="project" value="UniProtKB-EC"/>
</dbReference>
<evidence type="ECO:0000259" key="22">
    <source>
        <dbReference type="Pfam" id="PF25119"/>
    </source>
</evidence>
<dbReference type="PANTHER" id="PTHR10605">
    <property type="entry name" value="HEPARAN SULFATE SULFOTRANSFERASE"/>
    <property type="match status" value="1"/>
</dbReference>
<feature type="transmembrane region" description="Helical" evidence="19">
    <location>
        <begin position="48"/>
        <end position="66"/>
    </location>
</feature>
<dbReference type="EMBL" id="ASGP02000003">
    <property type="protein sequence ID" value="KAH9517383.1"/>
    <property type="molecule type" value="Genomic_DNA"/>
</dbReference>
<dbReference type="Pfam" id="PF00685">
    <property type="entry name" value="Sulfotransfer_1"/>
    <property type="match status" value="1"/>
</dbReference>
<keyword evidence="7 19" id="KW-0812">Transmembrane</keyword>
<dbReference type="PANTHER" id="PTHR10605:SF56">
    <property type="entry name" value="BIFUNCTIONAL HEPARAN SULFATE N-DEACETYLASE_N-SULFOTRANSFERASE"/>
    <property type="match status" value="1"/>
</dbReference>
<evidence type="ECO:0000256" key="15">
    <source>
        <dbReference type="ARBA" id="ARBA00023268"/>
    </source>
</evidence>
<evidence type="ECO:0000313" key="25">
    <source>
        <dbReference type="Proteomes" id="UP000790347"/>
    </source>
</evidence>
<evidence type="ECO:0000259" key="21">
    <source>
        <dbReference type="Pfam" id="PF12062"/>
    </source>
</evidence>
<feature type="domain" description="Heparan sulfate-N-deacetylase N-terminal" evidence="22">
    <location>
        <begin position="122"/>
        <end position="277"/>
    </location>
</feature>